<dbReference type="OrthoDB" id="9798772at2"/>
<comment type="similarity">
    <text evidence="3">Belongs to the UreF family.</text>
</comment>
<dbReference type="HAMAP" id="MF_01385">
    <property type="entry name" value="UreF"/>
    <property type="match status" value="1"/>
</dbReference>
<dbReference type="PIRSF" id="PIRSF009467">
    <property type="entry name" value="Ureas_acces_UreF"/>
    <property type="match status" value="1"/>
</dbReference>
<dbReference type="GO" id="GO:0016151">
    <property type="term" value="F:nickel cation binding"/>
    <property type="evidence" value="ECO:0007669"/>
    <property type="project" value="UniProtKB-UniRule"/>
</dbReference>
<comment type="subcellular location">
    <subcellularLocation>
        <location evidence="3">Cytoplasm</location>
    </subcellularLocation>
</comment>
<evidence type="ECO:0000256" key="3">
    <source>
        <dbReference type="HAMAP-Rule" id="MF_01385"/>
    </source>
</evidence>
<dbReference type="EMBL" id="LWQT01000098">
    <property type="protein sequence ID" value="OAN45663.1"/>
    <property type="molecule type" value="Genomic_DNA"/>
</dbReference>
<comment type="caution">
    <text evidence="4">The sequence shown here is derived from an EMBL/GenBank/DDBJ whole genome shotgun (WGS) entry which is preliminary data.</text>
</comment>
<dbReference type="Proteomes" id="UP000078428">
    <property type="component" value="Unassembled WGS sequence"/>
</dbReference>
<keyword evidence="1 3" id="KW-0996">Nickel insertion</keyword>
<dbReference type="RefSeq" id="WP_068495403.1">
    <property type="nucleotide sequence ID" value="NZ_LWQT01000098.1"/>
</dbReference>
<keyword evidence="5" id="KW-1185">Reference proteome</keyword>
<dbReference type="STRING" id="1285242.A6A04_07175"/>
<sequence>MKSLLRLMAWLSPSFPVGSFAYSHGLEYAVEAGLIRDLPQALDWVSTVLRDGGARLDADLFLAAYDAQSDQELDAVVDLADAWRGTSELAQESAAQGAAFLLAVAAAWPDPWLELWKARLKTTDRRPAYCVAVAVAAKRAGIAAEDALAAFLHASCANLVSALVRLVPLGQTDGQRAMAAMEPLVEQAVAAALARPPADRGACVPVLDWCSMSHETQYTRLFRS</sequence>
<accession>A0A178MAT0</accession>
<dbReference type="GO" id="GO:0005737">
    <property type="term" value="C:cytoplasm"/>
    <property type="evidence" value="ECO:0007669"/>
    <property type="project" value="UniProtKB-SubCell"/>
</dbReference>
<dbReference type="PANTHER" id="PTHR33620">
    <property type="entry name" value="UREASE ACCESSORY PROTEIN F"/>
    <property type="match status" value="1"/>
</dbReference>
<evidence type="ECO:0000313" key="5">
    <source>
        <dbReference type="Proteomes" id="UP000078428"/>
    </source>
</evidence>
<dbReference type="Gene3D" id="1.10.4190.10">
    <property type="entry name" value="Urease accessory protein UreF"/>
    <property type="match status" value="1"/>
</dbReference>
<proteinExistence type="inferred from homology"/>
<dbReference type="InterPro" id="IPR002639">
    <property type="entry name" value="UreF"/>
</dbReference>
<name>A0A178MAT0_9PROT</name>
<reference evidence="4 5" key="1">
    <citation type="submission" date="2016-04" db="EMBL/GenBank/DDBJ databases">
        <title>Draft genome sequence of freshwater magnetotactic bacteria Magnetospirillum marisnigri SP-1 and Magnetospirillum moscoviense BB-1.</title>
        <authorList>
            <person name="Koziaeva V."/>
            <person name="Dziuba M.V."/>
            <person name="Ivanov T.M."/>
            <person name="Kuznetsov B."/>
            <person name="Grouzdev D.S."/>
        </authorList>
    </citation>
    <scope>NUCLEOTIDE SEQUENCE [LARGE SCALE GENOMIC DNA]</scope>
    <source>
        <strain evidence="4 5">SP-1</strain>
    </source>
</reference>
<dbReference type="AlphaFoldDB" id="A0A178MAT0"/>
<protein>
    <recommendedName>
        <fullName evidence="3">Urease accessory protein UreF</fullName>
    </recommendedName>
</protein>
<organism evidence="4 5">
    <name type="scientific">Paramagnetospirillum marisnigri</name>
    <dbReference type="NCBI Taxonomy" id="1285242"/>
    <lineage>
        <taxon>Bacteria</taxon>
        <taxon>Pseudomonadati</taxon>
        <taxon>Pseudomonadota</taxon>
        <taxon>Alphaproteobacteria</taxon>
        <taxon>Rhodospirillales</taxon>
        <taxon>Magnetospirillaceae</taxon>
        <taxon>Paramagnetospirillum</taxon>
    </lineage>
</organism>
<keyword evidence="2 3" id="KW-0143">Chaperone</keyword>
<gene>
    <name evidence="3" type="primary">ureF</name>
    <name evidence="4" type="ORF">A6A04_07175</name>
</gene>
<evidence type="ECO:0000256" key="2">
    <source>
        <dbReference type="ARBA" id="ARBA00023186"/>
    </source>
</evidence>
<comment type="function">
    <text evidence="3">Required for maturation of urease via the functional incorporation of the urease nickel metallocenter.</text>
</comment>
<dbReference type="InterPro" id="IPR038277">
    <property type="entry name" value="UreF_sf"/>
</dbReference>
<comment type="subunit">
    <text evidence="3">UreD, UreF and UreG form a complex that acts as a GTP-hydrolysis-dependent molecular chaperone, activating the urease apoprotein by helping to assemble the nickel containing metallocenter of UreC. The UreE protein probably delivers the nickel.</text>
</comment>
<dbReference type="Pfam" id="PF01730">
    <property type="entry name" value="UreF"/>
    <property type="match status" value="1"/>
</dbReference>
<dbReference type="PANTHER" id="PTHR33620:SF1">
    <property type="entry name" value="UREASE ACCESSORY PROTEIN F"/>
    <property type="match status" value="1"/>
</dbReference>
<evidence type="ECO:0000256" key="1">
    <source>
        <dbReference type="ARBA" id="ARBA00022988"/>
    </source>
</evidence>
<keyword evidence="3" id="KW-0963">Cytoplasm</keyword>
<evidence type="ECO:0000313" key="4">
    <source>
        <dbReference type="EMBL" id="OAN45663.1"/>
    </source>
</evidence>